<dbReference type="Proteomes" id="UP000177905">
    <property type="component" value="Unassembled WGS sequence"/>
</dbReference>
<proteinExistence type="predicted"/>
<name>A0A1F4S0U8_UNCSA</name>
<reference evidence="1 2" key="1">
    <citation type="journal article" date="2016" name="Nat. Commun.">
        <title>Thousands of microbial genomes shed light on interconnected biogeochemical processes in an aquifer system.</title>
        <authorList>
            <person name="Anantharaman K."/>
            <person name="Brown C.T."/>
            <person name="Hug L.A."/>
            <person name="Sharon I."/>
            <person name="Castelle C.J."/>
            <person name="Probst A.J."/>
            <person name="Thomas B.C."/>
            <person name="Singh A."/>
            <person name="Wilkins M.J."/>
            <person name="Karaoz U."/>
            <person name="Brodie E.L."/>
            <person name="Williams K.H."/>
            <person name="Hubbard S.S."/>
            <person name="Banfield J.F."/>
        </authorList>
    </citation>
    <scope>NUCLEOTIDE SEQUENCE [LARGE SCALE GENOMIC DNA]</scope>
</reference>
<accession>A0A1F4S0U8</accession>
<dbReference type="EMBL" id="MEUA01000044">
    <property type="protein sequence ID" value="OGC14009.1"/>
    <property type="molecule type" value="Genomic_DNA"/>
</dbReference>
<gene>
    <name evidence="1" type="ORF">A2290_02335</name>
</gene>
<evidence type="ECO:0000313" key="2">
    <source>
        <dbReference type="Proteomes" id="UP000177905"/>
    </source>
</evidence>
<organism evidence="1 2">
    <name type="scientific">candidate division WOR-1 bacterium RIFOXYB2_FULL_36_35</name>
    <dbReference type="NCBI Taxonomy" id="1802578"/>
    <lineage>
        <taxon>Bacteria</taxon>
        <taxon>Bacillati</taxon>
        <taxon>Saganbacteria</taxon>
    </lineage>
</organism>
<dbReference type="AlphaFoldDB" id="A0A1F4S0U8"/>
<evidence type="ECO:0000313" key="1">
    <source>
        <dbReference type="EMBL" id="OGC14009.1"/>
    </source>
</evidence>
<sequence length="120" mass="13588">MDGIVNSNFEPLIKIGLLVENKRKDFEAVIDTGFNGFISIPQKIIELTSWQFIGYEAYELASGEIIKDKVYLGDILFCKKKKYTYILSNKTNDILVGTKLFINKVLTINFKSKKVGISDA</sequence>
<protein>
    <recommendedName>
        <fullName evidence="3">Clan AA aspartic protease</fullName>
    </recommendedName>
</protein>
<comment type="caution">
    <text evidence="1">The sequence shown here is derived from an EMBL/GenBank/DDBJ whole genome shotgun (WGS) entry which is preliminary data.</text>
</comment>
<evidence type="ECO:0008006" key="3">
    <source>
        <dbReference type="Google" id="ProtNLM"/>
    </source>
</evidence>